<keyword evidence="1" id="KW-0732">Signal</keyword>
<evidence type="ECO:0000256" key="1">
    <source>
        <dbReference type="ARBA" id="ARBA00022729"/>
    </source>
</evidence>
<name>A0A645FLQ4_9ZZZZ</name>
<dbReference type="Gene3D" id="2.70.70.10">
    <property type="entry name" value="Glucose Permease (Domain IIA)"/>
    <property type="match status" value="1"/>
</dbReference>
<evidence type="ECO:0000313" key="3">
    <source>
        <dbReference type="EMBL" id="MPN15335.1"/>
    </source>
</evidence>
<gene>
    <name evidence="3" type="ORF">SDC9_162666</name>
</gene>
<dbReference type="CDD" id="cd12797">
    <property type="entry name" value="M23_peptidase"/>
    <property type="match status" value="1"/>
</dbReference>
<dbReference type="PANTHER" id="PTHR21666:SF289">
    <property type="entry name" value="L-ALA--D-GLU ENDOPEPTIDASE"/>
    <property type="match status" value="1"/>
</dbReference>
<dbReference type="InterPro" id="IPR011055">
    <property type="entry name" value="Dup_hybrid_motif"/>
</dbReference>
<dbReference type="Pfam" id="PF01551">
    <property type="entry name" value="Peptidase_M23"/>
    <property type="match status" value="1"/>
</dbReference>
<dbReference type="AlphaFoldDB" id="A0A645FLQ4"/>
<organism evidence="3">
    <name type="scientific">bioreactor metagenome</name>
    <dbReference type="NCBI Taxonomy" id="1076179"/>
    <lineage>
        <taxon>unclassified sequences</taxon>
        <taxon>metagenomes</taxon>
        <taxon>ecological metagenomes</taxon>
    </lineage>
</organism>
<protein>
    <recommendedName>
        <fullName evidence="2">M23ase beta-sheet core domain-containing protein</fullName>
    </recommendedName>
</protein>
<dbReference type="GO" id="GO:0004222">
    <property type="term" value="F:metalloendopeptidase activity"/>
    <property type="evidence" value="ECO:0007669"/>
    <property type="project" value="TreeGrafter"/>
</dbReference>
<dbReference type="SUPFAM" id="SSF51261">
    <property type="entry name" value="Duplicated hybrid motif"/>
    <property type="match status" value="1"/>
</dbReference>
<comment type="caution">
    <text evidence="3">The sequence shown here is derived from an EMBL/GenBank/DDBJ whole genome shotgun (WGS) entry which is preliminary data.</text>
</comment>
<proteinExistence type="predicted"/>
<feature type="domain" description="M23ase beta-sheet core" evidence="2">
    <location>
        <begin position="3"/>
        <end position="94"/>
    </location>
</feature>
<sequence>MPFNNGITIETEQNANALCVFDGVVKQILVMPGYNQCVLVQHGSYYTFYCKLDKVYVKSGEKVSTGQAIGSLSIVDGVSTIHFQLWNGTVKQNPESWLSR</sequence>
<dbReference type="EMBL" id="VSSQ01062078">
    <property type="protein sequence ID" value="MPN15335.1"/>
    <property type="molecule type" value="Genomic_DNA"/>
</dbReference>
<dbReference type="PANTHER" id="PTHR21666">
    <property type="entry name" value="PEPTIDASE-RELATED"/>
    <property type="match status" value="1"/>
</dbReference>
<evidence type="ECO:0000259" key="2">
    <source>
        <dbReference type="Pfam" id="PF01551"/>
    </source>
</evidence>
<accession>A0A645FLQ4</accession>
<dbReference type="InterPro" id="IPR050570">
    <property type="entry name" value="Cell_wall_metabolism_enzyme"/>
</dbReference>
<dbReference type="InterPro" id="IPR016047">
    <property type="entry name" value="M23ase_b-sheet_dom"/>
</dbReference>
<reference evidence="3" key="1">
    <citation type="submission" date="2019-08" db="EMBL/GenBank/DDBJ databases">
        <authorList>
            <person name="Kucharzyk K."/>
            <person name="Murdoch R.W."/>
            <person name="Higgins S."/>
            <person name="Loffler F."/>
        </authorList>
    </citation>
    <scope>NUCLEOTIDE SEQUENCE</scope>
</reference>